<dbReference type="AlphaFoldDB" id="A0A016TVA4"/>
<sequence>MYPNHSYAGYHNNTIGVWNQASVPQNPQGIGYALPFAHPEIATYVEKATFTGGYPALSYAAAEADFYQQSYANLASQPTQWTQSAFQQYMITPQYRRSVAV</sequence>
<proteinExistence type="predicted"/>
<reference evidence="2" key="1">
    <citation type="journal article" date="2015" name="Nat. Genet.">
        <title>The genome and transcriptome of the zoonotic hookworm Ancylostoma ceylanicum identify infection-specific gene families.</title>
        <authorList>
            <person name="Schwarz E.M."/>
            <person name="Hu Y."/>
            <person name="Antoshechkin I."/>
            <person name="Miller M.M."/>
            <person name="Sternberg P.W."/>
            <person name="Aroian R.V."/>
        </authorList>
    </citation>
    <scope>NUCLEOTIDE SEQUENCE</scope>
    <source>
        <strain evidence="2">HY135</strain>
    </source>
</reference>
<accession>A0A016TVA4</accession>
<evidence type="ECO:0000313" key="2">
    <source>
        <dbReference type="Proteomes" id="UP000024635"/>
    </source>
</evidence>
<comment type="caution">
    <text evidence="1">The sequence shown here is derived from an EMBL/GenBank/DDBJ whole genome shotgun (WGS) entry which is preliminary data.</text>
</comment>
<dbReference type="OrthoDB" id="5844244at2759"/>
<dbReference type="Proteomes" id="UP000024635">
    <property type="component" value="Unassembled WGS sequence"/>
</dbReference>
<name>A0A016TVA4_9BILA</name>
<evidence type="ECO:0000313" key="1">
    <source>
        <dbReference type="EMBL" id="EYC06969.1"/>
    </source>
</evidence>
<dbReference type="EMBL" id="JARK01001408">
    <property type="protein sequence ID" value="EYC06969.1"/>
    <property type="molecule type" value="Genomic_DNA"/>
</dbReference>
<organism evidence="1 2">
    <name type="scientific">Ancylostoma ceylanicum</name>
    <dbReference type="NCBI Taxonomy" id="53326"/>
    <lineage>
        <taxon>Eukaryota</taxon>
        <taxon>Metazoa</taxon>
        <taxon>Ecdysozoa</taxon>
        <taxon>Nematoda</taxon>
        <taxon>Chromadorea</taxon>
        <taxon>Rhabditida</taxon>
        <taxon>Rhabditina</taxon>
        <taxon>Rhabditomorpha</taxon>
        <taxon>Strongyloidea</taxon>
        <taxon>Ancylostomatidae</taxon>
        <taxon>Ancylostomatinae</taxon>
        <taxon>Ancylostoma</taxon>
    </lineage>
</organism>
<gene>
    <name evidence="1" type="primary">Acey_s0072.g626</name>
    <name evidence="1" type="ORF">Y032_0072g626</name>
</gene>
<keyword evidence="2" id="KW-1185">Reference proteome</keyword>
<protein>
    <submittedName>
        <fullName evidence="1">Uncharacterized protein</fullName>
    </submittedName>
</protein>